<evidence type="ECO:0000313" key="3">
    <source>
        <dbReference type="Proteomes" id="UP000823486"/>
    </source>
</evidence>
<proteinExistence type="predicted"/>
<dbReference type="Pfam" id="PF01521">
    <property type="entry name" value="Fe-S_biosyn"/>
    <property type="match status" value="1"/>
</dbReference>
<accession>A0ABS2QDX0</accession>
<comment type="caution">
    <text evidence="2">The sequence shown here is derived from an EMBL/GenBank/DDBJ whole genome shotgun (WGS) entry which is preliminary data.</text>
</comment>
<dbReference type="InterPro" id="IPR035903">
    <property type="entry name" value="HesB-like_dom_sf"/>
</dbReference>
<dbReference type="SUPFAM" id="SSF89360">
    <property type="entry name" value="HesB-like domain"/>
    <property type="match status" value="1"/>
</dbReference>
<dbReference type="RefSeq" id="WP_204537829.1">
    <property type="nucleotide sequence ID" value="NZ_JAFBFI010000001.1"/>
</dbReference>
<dbReference type="Gene3D" id="2.60.300.12">
    <property type="entry name" value="HesB-like domain"/>
    <property type="match status" value="1"/>
</dbReference>
<dbReference type="Proteomes" id="UP000823486">
    <property type="component" value="Unassembled WGS sequence"/>
</dbReference>
<sequence length="103" mass="11612">MNIVIMPAAAAEINKNKFQNDEAIRIEAIYVGSCSIYAEHHLLIDEKGEDDALFMIDGIPVLVSKESQKLLHDQITLDFNPSLGYKLSSAEEVYKYNLQIARK</sequence>
<feature type="domain" description="Core" evidence="1">
    <location>
        <begin position="1"/>
        <end position="100"/>
    </location>
</feature>
<name>A0ABS2QDX0_9BACI</name>
<evidence type="ECO:0000313" key="2">
    <source>
        <dbReference type="EMBL" id="MBM7691004.1"/>
    </source>
</evidence>
<dbReference type="EMBL" id="JAFBFI010000001">
    <property type="protein sequence ID" value="MBM7691004.1"/>
    <property type="molecule type" value="Genomic_DNA"/>
</dbReference>
<dbReference type="InterPro" id="IPR000361">
    <property type="entry name" value="ATAP_core_dom"/>
</dbReference>
<reference evidence="2 3" key="1">
    <citation type="submission" date="2021-01" db="EMBL/GenBank/DDBJ databases">
        <title>Genomic Encyclopedia of Type Strains, Phase IV (KMG-IV): sequencing the most valuable type-strain genomes for metagenomic binning, comparative biology and taxonomic classification.</title>
        <authorList>
            <person name="Goeker M."/>
        </authorList>
    </citation>
    <scope>NUCLEOTIDE SEQUENCE [LARGE SCALE GENOMIC DNA]</scope>
    <source>
        <strain evidence="2 3">DSM 105482</strain>
    </source>
</reference>
<keyword evidence="3" id="KW-1185">Reference proteome</keyword>
<gene>
    <name evidence="2" type="ORF">JOC77_000407</name>
</gene>
<protein>
    <submittedName>
        <fullName evidence="2">Fe-S cluster assembly iron-binding protein IscA</fullName>
    </submittedName>
</protein>
<organism evidence="2 3">
    <name type="scientific">Peribacillus deserti</name>
    <dbReference type="NCBI Taxonomy" id="673318"/>
    <lineage>
        <taxon>Bacteria</taxon>
        <taxon>Bacillati</taxon>
        <taxon>Bacillota</taxon>
        <taxon>Bacilli</taxon>
        <taxon>Bacillales</taxon>
        <taxon>Bacillaceae</taxon>
        <taxon>Peribacillus</taxon>
    </lineage>
</organism>
<evidence type="ECO:0000259" key="1">
    <source>
        <dbReference type="Pfam" id="PF01521"/>
    </source>
</evidence>